<feature type="transmembrane region" description="Helical" evidence="7">
    <location>
        <begin position="311"/>
        <end position="331"/>
    </location>
</feature>
<feature type="transmembrane region" description="Helical" evidence="7">
    <location>
        <begin position="168"/>
        <end position="191"/>
    </location>
</feature>
<evidence type="ECO:0000259" key="8">
    <source>
        <dbReference type="Pfam" id="PF00884"/>
    </source>
</evidence>
<dbReference type="GO" id="GO:0005886">
    <property type="term" value="C:plasma membrane"/>
    <property type="evidence" value="ECO:0007669"/>
    <property type="project" value="UniProtKB-SubCell"/>
</dbReference>
<keyword evidence="4 7" id="KW-0812">Transmembrane</keyword>
<dbReference type="Proteomes" id="UP001217324">
    <property type="component" value="Chromosome"/>
</dbReference>
<feature type="transmembrane region" description="Helical" evidence="7">
    <location>
        <begin position="9"/>
        <end position="28"/>
    </location>
</feature>
<feature type="transmembrane region" description="Helical" evidence="7">
    <location>
        <begin position="89"/>
        <end position="109"/>
    </location>
</feature>
<comment type="pathway">
    <text evidence="2">Cell wall biogenesis; lipoteichoic acid biosynthesis.</text>
</comment>
<evidence type="ECO:0000256" key="4">
    <source>
        <dbReference type="ARBA" id="ARBA00022692"/>
    </source>
</evidence>
<gene>
    <name evidence="9" type="ORF">PWF74_03760</name>
</gene>
<dbReference type="PANTHER" id="PTHR47371">
    <property type="entry name" value="LIPOTEICHOIC ACID SYNTHASE"/>
    <property type="match status" value="1"/>
</dbReference>
<dbReference type="Pfam" id="PF00884">
    <property type="entry name" value="Sulfatase"/>
    <property type="match status" value="1"/>
</dbReference>
<feature type="transmembrane region" description="Helical" evidence="7">
    <location>
        <begin position="250"/>
        <end position="269"/>
    </location>
</feature>
<protein>
    <submittedName>
        <fullName evidence="9">LTA synthase family protein</fullName>
    </submittedName>
</protein>
<evidence type="ECO:0000256" key="5">
    <source>
        <dbReference type="ARBA" id="ARBA00022989"/>
    </source>
</evidence>
<proteinExistence type="predicted"/>
<sequence length="856" mass="97994">MEKNTVLKVMAQVALFIALSPLVFDHILPEQVHYSAPVQWVLMIYRFFGAVSFGYLILIVIKNKKLWLIYKGDYSFQSKSLNWKNIKPLPLICLGYYFFHLYMIFMENVNNTHFVIDYHSLNLGLLVEQYFPLVLIILFVLHLVADLPEEKIPPKVLSFTAELKKEHFYWAVLTSLAFTDHLVTRLVWNIIFAPVDSTAPLRLIYADRSILGRQDFIQLLGNLVLIFIVIGALSCFIVKGIQALMTNNINFSLALTSSFLMALVFNFLIQASMRVNEGKMYYGHVVTGISLFQILILMLLFMLIYVLVNRYMFATAVIILVFGGFSFGNAIKFSVRQEPIYVSELAWLSNLQSLTSFIDRKLLVLFSFALISISLLIVLLSRKFFKGKMMTWKVRMTVLIGINLLFFPIMQNFQNLNEPKQQINFPILSQYIQRYNKSLIWRGSPKLARDKSLSYVWLKKIYGKTMEEPAGYSSAKVKEIVRRYSKEAEKINEKRSTNISDHTVIYILSESLANPNRVQGAHLSENPLKNIDKIKAQATGGLMYSNGFAGGTANTEAQSLSGLPMVNYSSSISTINSDVFPSIPFIPSISDQFSEKIALYPENAANYNRNTIYKKLGFDHFYALSNTEQEDILTNQETLDGYVTDAQVYQEILAKINPERSQFFSVLTMQNHMPYEKYSGASTIKATGDGYGEEQNKRLQNYVRKIADTDKETQNFLEKLQKINKKITLVFYGDHLSNVFPTDYPSLKAEPLKAYQTDYFIWTNTGNAHNKQEEINAAEFAPALLETLGAKVSPYYALLSKVMWALPSEYNSALAPQFPFDKAQQRYKEDLEIVQYDLTAGKHYLKESDSFFQLPK</sequence>
<evidence type="ECO:0000313" key="10">
    <source>
        <dbReference type="Proteomes" id="UP001217324"/>
    </source>
</evidence>
<reference evidence="9" key="1">
    <citation type="submission" date="2023-02" db="EMBL/GenBank/DDBJ databases">
        <title>Comparative genomics and fermentation flavor characterization of five lactic acid bacteria reveal flavor biosynthesis metabolic pathways in fermented muskmelon puree.</title>
        <authorList>
            <person name="Yuan L."/>
            <person name="Li M."/>
            <person name="Xu X."/>
            <person name="Lao F."/>
            <person name="Wu J."/>
        </authorList>
    </citation>
    <scope>NUCLEOTIDE SEQUENCE</scope>
    <source>
        <strain evidence="9">Pa-2</strain>
    </source>
</reference>
<dbReference type="EMBL" id="CP118627">
    <property type="protein sequence ID" value="WEA14634.1"/>
    <property type="molecule type" value="Genomic_DNA"/>
</dbReference>
<feature type="transmembrane region" description="Helical" evidence="7">
    <location>
        <begin position="281"/>
        <end position="304"/>
    </location>
</feature>
<organism evidence="9 10">
    <name type="scientific">Lactococcus garvieae</name>
    <dbReference type="NCBI Taxonomy" id="1363"/>
    <lineage>
        <taxon>Bacteria</taxon>
        <taxon>Bacillati</taxon>
        <taxon>Bacillota</taxon>
        <taxon>Bacilli</taxon>
        <taxon>Lactobacillales</taxon>
        <taxon>Streptococcaceae</taxon>
        <taxon>Lactococcus</taxon>
    </lineage>
</organism>
<evidence type="ECO:0000313" key="9">
    <source>
        <dbReference type="EMBL" id="WEA14634.1"/>
    </source>
</evidence>
<evidence type="ECO:0000256" key="7">
    <source>
        <dbReference type="SAM" id="Phobius"/>
    </source>
</evidence>
<evidence type="ECO:0000256" key="2">
    <source>
        <dbReference type="ARBA" id="ARBA00004936"/>
    </source>
</evidence>
<dbReference type="Gene3D" id="3.40.720.10">
    <property type="entry name" value="Alkaline Phosphatase, subunit A"/>
    <property type="match status" value="1"/>
</dbReference>
<comment type="subcellular location">
    <subcellularLocation>
        <location evidence="1">Cell membrane</location>
        <topology evidence="1">Multi-pass membrane protein</topology>
    </subcellularLocation>
</comment>
<keyword evidence="3" id="KW-1003">Cell membrane</keyword>
<name>A0AAX3NGA0_9LACT</name>
<feature type="transmembrane region" description="Helical" evidence="7">
    <location>
        <begin position="40"/>
        <end position="61"/>
    </location>
</feature>
<evidence type="ECO:0000256" key="6">
    <source>
        <dbReference type="ARBA" id="ARBA00023136"/>
    </source>
</evidence>
<dbReference type="RefSeq" id="WP_270252804.1">
    <property type="nucleotide sequence ID" value="NZ_CP118627.1"/>
</dbReference>
<keyword evidence="6 7" id="KW-0472">Membrane</keyword>
<feature type="transmembrane region" description="Helical" evidence="7">
    <location>
        <begin position="129"/>
        <end position="147"/>
    </location>
</feature>
<evidence type="ECO:0000256" key="3">
    <source>
        <dbReference type="ARBA" id="ARBA00022475"/>
    </source>
</evidence>
<dbReference type="InterPro" id="IPR017850">
    <property type="entry name" value="Alkaline_phosphatase_core_sf"/>
</dbReference>
<dbReference type="PANTHER" id="PTHR47371:SF3">
    <property type="entry name" value="PHOSPHOGLYCEROL TRANSFERASE I"/>
    <property type="match status" value="1"/>
</dbReference>
<keyword evidence="5 7" id="KW-1133">Transmembrane helix</keyword>
<evidence type="ECO:0000256" key="1">
    <source>
        <dbReference type="ARBA" id="ARBA00004651"/>
    </source>
</evidence>
<dbReference type="InterPro" id="IPR050448">
    <property type="entry name" value="OpgB/LTA_synthase_biosynth"/>
</dbReference>
<feature type="transmembrane region" description="Helical" evidence="7">
    <location>
        <begin position="392"/>
        <end position="410"/>
    </location>
</feature>
<accession>A0AAX3NGA0</accession>
<dbReference type="SUPFAM" id="SSF53649">
    <property type="entry name" value="Alkaline phosphatase-like"/>
    <property type="match status" value="1"/>
</dbReference>
<dbReference type="InterPro" id="IPR000917">
    <property type="entry name" value="Sulfatase_N"/>
</dbReference>
<feature type="transmembrane region" description="Helical" evidence="7">
    <location>
        <begin position="362"/>
        <end position="380"/>
    </location>
</feature>
<feature type="domain" description="Sulfatase N-terminal" evidence="8">
    <location>
        <begin position="503"/>
        <end position="789"/>
    </location>
</feature>
<dbReference type="CDD" id="cd16015">
    <property type="entry name" value="LTA_synthase"/>
    <property type="match status" value="1"/>
</dbReference>
<feature type="transmembrane region" description="Helical" evidence="7">
    <location>
        <begin position="216"/>
        <end position="238"/>
    </location>
</feature>
<dbReference type="AlphaFoldDB" id="A0AAX3NGA0"/>